<dbReference type="PROSITE" id="PS00108">
    <property type="entry name" value="PROTEIN_KINASE_ST"/>
    <property type="match status" value="1"/>
</dbReference>
<feature type="domain" description="Protein kinase" evidence="5">
    <location>
        <begin position="9"/>
        <end position="292"/>
    </location>
</feature>
<dbReference type="InterPro" id="IPR000719">
    <property type="entry name" value="Prot_kinase_dom"/>
</dbReference>
<gene>
    <name evidence="6" type="ORF">NTJ_05989</name>
</gene>
<dbReference type="Gene3D" id="1.10.510.10">
    <property type="entry name" value="Transferase(Phosphotransferase) domain 1"/>
    <property type="match status" value="1"/>
</dbReference>
<accession>A0ABN7AQI6</accession>
<evidence type="ECO:0000313" key="6">
    <source>
        <dbReference type="EMBL" id="BES93180.1"/>
    </source>
</evidence>
<dbReference type="SUPFAM" id="SSF56112">
    <property type="entry name" value="Protein kinase-like (PK-like)"/>
    <property type="match status" value="1"/>
</dbReference>
<keyword evidence="4" id="KW-0418">Kinase</keyword>
<dbReference type="EMBL" id="AP028912">
    <property type="protein sequence ID" value="BES93180.1"/>
    <property type="molecule type" value="Genomic_DNA"/>
</dbReference>
<evidence type="ECO:0000259" key="5">
    <source>
        <dbReference type="PROSITE" id="PS50011"/>
    </source>
</evidence>
<feature type="binding site" evidence="3">
    <location>
        <position position="38"/>
    </location>
    <ligand>
        <name>ATP</name>
        <dbReference type="ChEBI" id="CHEBI:30616"/>
    </ligand>
</feature>
<evidence type="ECO:0000313" key="7">
    <source>
        <dbReference type="Proteomes" id="UP001307889"/>
    </source>
</evidence>
<evidence type="ECO:0000256" key="4">
    <source>
        <dbReference type="RuleBase" id="RU000304"/>
    </source>
</evidence>
<keyword evidence="1 3" id="KW-0547">Nucleotide-binding</keyword>
<sequence length="489" mass="55040">MQSNFRARYKIESKIGEGSFAEVLKCKDKETGKYLAAKQLKKKFRSAQHAFETPELVAMRKLSGHPNILHLIESHFDPLTGKLTMIFDLMNSSLYDTIKNRKLPLTEAKSKNYLYQIIQGIQHIHNYGIFHRDIKPENILVKDELLKISDLGSIKGILSRHPYTEYISTRWYRSPECLLTTGYYGPKMDVWAIGCVFYELLTLKPLFPGSSEIDQIAKINSVLGTPSTRLLAKFKKHKSRNIANFAPKQGTGLNTLMPPLTTEAGRDILKQMLIYDPDQRIHVRRLSDHRYFQDYKDLEAQQKAMVNASSIRPVHASSSSTITQALNNPALLSYLTNDHRRRKTAVKLKKKKLAPKQETNGMVKKRIISTPVRNSTLKAEEKRLQVAPRAAAITRSLARMTNPPQANGPTALKTSSTSALDSTVSNTGCLLGELEKPSLTRPLIQMLMRVAGAKADTQSKSGLKPLENDLAAKRRTKISGKIIVLFFAQ</sequence>
<name>A0ABN7AQI6_9HEMI</name>
<keyword evidence="4" id="KW-0808">Transferase</keyword>
<dbReference type="PANTHER" id="PTHR24055">
    <property type="entry name" value="MITOGEN-ACTIVATED PROTEIN KINASE"/>
    <property type="match status" value="1"/>
</dbReference>
<proteinExistence type="inferred from homology"/>
<dbReference type="PROSITE" id="PS50011">
    <property type="entry name" value="PROTEIN_KINASE_DOM"/>
    <property type="match status" value="1"/>
</dbReference>
<dbReference type="PROSITE" id="PS00107">
    <property type="entry name" value="PROTEIN_KINASE_ATP"/>
    <property type="match status" value="1"/>
</dbReference>
<comment type="similarity">
    <text evidence="4">Belongs to the protein kinase superfamily.</text>
</comment>
<dbReference type="InterPro" id="IPR008271">
    <property type="entry name" value="Ser/Thr_kinase_AS"/>
</dbReference>
<dbReference type="InterPro" id="IPR017441">
    <property type="entry name" value="Protein_kinase_ATP_BS"/>
</dbReference>
<dbReference type="Pfam" id="PF00069">
    <property type="entry name" value="Pkinase"/>
    <property type="match status" value="1"/>
</dbReference>
<keyword evidence="4" id="KW-0723">Serine/threonine-protein kinase</keyword>
<reference evidence="6 7" key="1">
    <citation type="submission" date="2023-09" db="EMBL/GenBank/DDBJ databases">
        <title>Nesidiocoris tenuis whole genome shotgun sequence.</title>
        <authorList>
            <person name="Shibata T."/>
            <person name="Shimoda M."/>
            <person name="Kobayashi T."/>
            <person name="Uehara T."/>
        </authorList>
    </citation>
    <scope>NUCLEOTIDE SEQUENCE [LARGE SCALE GENOMIC DNA]</scope>
    <source>
        <strain evidence="6 7">Japan</strain>
    </source>
</reference>
<dbReference type="Gene3D" id="3.30.200.20">
    <property type="entry name" value="Phosphorylase Kinase, domain 1"/>
    <property type="match status" value="1"/>
</dbReference>
<dbReference type="SMART" id="SM00220">
    <property type="entry name" value="S_TKc"/>
    <property type="match status" value="1"/>
</dbReference>
<organism evidence="6 7">
    <name type="scientific">Nesidiocoris tenuis</name>
    <dbReference type="NCBI Taxonomy" id="355587"/>
    <lineage>
        <taxon>Eukaryota</taxon>
        <taxon>Metazoa</taxon>
        <taxon>Ecdysozoa</taxon>
        <taxon>Arthropoda</taxon>
        <taxon>Hexapoda</taxon>
        <taxon>Insecta</taxon>
        <taxon>Pterygota</taxon>
        <taxon>Neoptera</taxon>
        <taxon>Paraneoptera</taxon>
        <taxon>Hemiptera</taxon>
        <taxon>Heteroptera</taxon>
        <taxon>Panheteroptera</taxon>
        <taxon>Cimicomorpha</taxon>
        <taxon>Miridae</taxon>
        <taxon>Dicyphina</taxon>
        <taxon>Nesidiocoris</taxon>
    </lineage>
</organism>
<dbReference type="InterPro" id="IPR050117">
    <property type="entry name" value="MAPK"/>
</dbReference>
<evidence type="ECO:0000256" key="3">
    <source>
        <dbReference type="PROSITE-ProRule" id="PRU10141"/>
    </source>
</evidence>
<keyword evidence="2 3" id="KW-0067">ATP-binding</keyword>
<dbReference type="Proteomes" id="UP001307889">
    <property type="component" value="Chromosome 4"/>
</dbReference>
<protein>
    <recommendedName>
        <fullName evidence="5">Protein kinase domain-containing protein</fullName>
    </recommendedName>
</protein>
<evidence type="ECO:0000256" key="1">
    <source>
        <dbReference type="ARBA" id="ARBA00022741"/>
    </source>
</evidence>
<dbReference type="InterPro" id="IPR011009">
    <property type="entry name" value="Kinase-like_dom_sf"/>
</dbReference>
<keyword evidence="7" id="KW-1185">Reference proteome</keyword>
<evidence type="ECO:0000256" key="2">
    <source>
        <dbReference type="ARBA" id="ARBA00022840"/>
    </source>
</evidence>